<evidence type="ECO:0000313" key="8">
    <source>
        <dbReference type="EMBL" id="MBB6672718.1"/>
    </source>
</evidence>
<protein>
    <submittedName>
        <fullName evidence="8">S-layer homology domain-containing protein</fullName>
    </submittedName>
</protein>
<evidence type="ECO:0000256" key="5">
    <source>
        <dbReference type="SAM" id="SignalP"/>
    </source>
</evidence>
<dbReference type="GO" id="GO:0005975">
    <property type="term" value="P:carbohydrate metabolic process"/>
    <property type="evidence" value="ECO:0007669"/>
    <property type="project" value="InterPro"/>
</dbReference>
<dbReference type="InterPro" id="IPR001223">
    <property type="entry name" value="Glyco_hydro18_cat"/>
</dbReference>
<dbReference type="SMART" id="SM00636">
    <property type="entry name" value="Glyco_18"/>
    <property type="match status" value="1"/>
</dbReference>
<proteinExistence type="inferred from homology"/>
<sequence length="537" mass="58166">MFNSRAFLRGLAAAALLVGVGSRLPLPASAATASLPYDDIASSYARSAIVRLSDRDVVHGKAERQFAPLAPITRAEFVVMIERLLRLAPANAVIPAYADAPKTAWFYAELQAAVQLDIARGTSADRFEPNRQVTRQEAAVLLARALKLTLPANAADTYGYADASRIAVWAAPAVLRLGQLGLMQGDGGAFRPADPITRQEAAVLLDRVLQRPDWLAQIDREPADRIQIGWQYGQTTAQYEKQVASSNVNRLSPRWFFLSKTGVTSNVDASLVAWAHGRGKQVWAMVGNRSDQALTHQILSQSSQRDAAIDALTALAKQYGIDGLNLDFENVAPADRADLTRFVAALADALHSENKVLSVNVSPDLGSDWTEAFDYAAIGRQADYVVLMAYDEHWSGGAAGSVSSLPWLRRGLEKLLAAVPASKTVLALPFYNRDWTIGGAAAAGSTERSLVQQNETVRALGLKPAWDASLGQYTAQYVQAGVRHALWLEDGRSLTRKMQAGQALGIAGYAYWYMGGESADVWNSLRNAARFGAYTFD</sequence>
<name>A0A7X0RSJ5_9BACL</name>
<dbReference type="Gene3D" id="3.10.50.10">
    <property type="match status" value="1"/>
</dbReference>
<dbReference type="EMBL" id="JACJVP010000030">
    <property type="protein sequence ID" value="MBB6672718.1"/>
    <property type="molecule type" value="Genomic_DNA"/>
</dbReference>
<feature type="chain" id="PRO_5030602435" evidence="5">
    <location>
        <begin position="31"/>
        <end position="537"/>
    </location>
</feature>
<dbReference type="InterPro" id="IPR017853">
    <property type="entry name" value="GH"/>
</dbReference>
<dbReference type="Proteomes" id="UP000547209">
    <property type="component" value="Unassembled WGS sequence"/>
</dbReference>
<evidence type="ECO:0000259" key="6">
    <source>
        <dbReference type="PROSITE" id="PS51272"/>
    </source>
</evidence>
<keyword evidence="1 3" id="KW-0378">Hydrolase</keyword>
<comment type="similarity">
    <text evidence="4">Belongs to the glycosyl hydrolase 18 family.</text>
</comment>
<dbReference type="GO" id="GO:0004553">
    <property type="term" value="F:hydrolase activity, hydrolyzing O-glycosyl compounds"/>
    <property type="evidence" value="ECO:0007669"/>
    <property type="project" value="InterPro"/>
</dbReference>
<dbReference type="InterPro" id="IPR001579">
    <property type="entry name" value="Glyco_hydro_18_chit_AS"/>
</dbReference>
<keyword evidence="9" id="KW-1185">Reference proteome</keyword>
<dbReference type="PROSITE" id="PS51318">
    <property type="entry name" value="TAT"/>
    <property type="match status" value="1"/>
</dbReference>
<organism evidence="8 9">
    <name type="scientific">Cohnella nanjingensis</name>
    <dbReference type="NCBI Taxonomy" id="1387779"/>
    <lineage>
        <taxon>Bacteria</taxon>
        <taxon>Bacillati</taxon>
        <taxon>Bacillota</taxon>
        <taxon>Bacilli</taxon>
        <taxon>Bacillales</taxon>
        <taxon>Paenibacillaceae</taxon>
        <taxon>Cohnella</taxon>
    </lineage>
</organism>
<feature type="domain" description="SLH" evidence="6">
    <location>
        <begin position="93"/>
        <end position="156"/>
    </location>
</feature>
<evidence type="ECO:0000256" key="4">
    <source>
        <dbReference type="RuleBase" id="RU004453"/>
    </source>
</evidence>
<dbReference type="PROSITE" id="PS01095">
    <property type="entry name" value="GH18_1"/>
    <property type="match status" value="1"/>
</dbReference>
<dbReference type="GO" id="GO:0008061">
    <property type="term" value="F:chitin binding"/>
    <property type="evidence" value="ECO:0007669"/>
    <property type="project" value="InterPro"/>
</dbReference>
<evidence type="ECO:0000256" key="2">
    <source>
        <dbReference type="ARBA" id="ARBA00023295"/>
    </source>
</evidence>
<dbReference type="InterPro" id="IPR029070">
    <property type="entry name" value="Chitinase_insertion_sf"/>
</dbReference>
<dbReference type="SUPFAM" id="SSF51445">
    <property type="entry name" value="(Trans)glycosidases"/>
    <property type="match status" value="1"/>
</dbReference>
<evidence type="ECO:0000256" key="1">
    <source>
        <dbReference type="ARBA" id="ARBA00022801"/>
    </source>
</evidence>
<dbReference type="PANTHER" id="PTHR46066:SF2">
    <property type="entry name" value="CHITINASE DOMAIN-CONTAINING PROTEIN 1"/>
    <property type="match status" value="1"/>
</dbReference>
<gene>
    <name evidence="8" type="ORF">H7C19_18710</name>
</gene>
<evidence type="ECO:0000313" key="9">
    <source>
        <dbReference type="Proteomes" id="UP000547209"/>
    </source>
</evidence>
<keyword evidence="2 3" id="KW-0326">Glycosidase</keyword>
<dbReference type="RefSeq" id="WP_185670571.1">
    <property type="nucleotide sequence ID" value="NZ_JACJVP010000030.1"/>
</dbReference>
<feature type="domain" description="SLH" evidence="6">
    <location>
        <begin position="32"/>
        <end position="92"/>
    </location>
</feature>
<dbReference type="Pfam" id="PF00395">
    <property type="entry name" value="SLH"/>
    <property type="match status" value="3"/>
</dbReference>
<dbReference type="PROSITE" id="PS51272">
    <property type="entry name" value="SLH"/>
    <property type="match status" value="3"/>
</dbReference>
<feature type="domain" description="SLH" evidence="6">
    <location>
        <begin position="157"/>
        <end position="219"/>
    </location>
</feature>
<dbReference type="Pfam" id="PF00704">
    <property type="entry name" value="Glyco_hydro_18"/>
    <property type="match status" value="1"/>
</dbReference>
<accession>A0A7X0RSJ5</accession>
<dbReference type="PANTHER" id="PTHR46066">
    <property type="entry name" value="CHITINASE DOMAIN-CONTAINING PROTEIN 1 FAMILY MEMBER"/>
    <property type="match status" value="1"/>
</dbReference>
<dbReference type="InterPro" id="IPR011583">
    <property type="entry name" value="Chitinase_II/V-like_cat"/>
</dbReference>
<dbReference type="InterPro" id="IPR006311">
    <property type="entry name" value="TAT_signal"/>
</dbReference>
<dbReference type="InterPro" id="IPR001119">
    <property type="entry name" value="SLH_dom"/>
</dbReference>
<dbReference type="PROSITE" id="PS51910">
    <property type="entry name" value="GH18_2"/>
    <property type="match status" value="1"/>
</dbReference>
<evidence type="ECO:0000256" key="3">
    <source>
        <dbReference type="RuleBase" id="RU000489"/>
    </source>
</evidence>
<dbReference type="AlphaFoldDB" id="A0A7X0RSJ5"/>
<reference evidence="8 9" key="1">
    <citation type="submission" date="2020-08" db="EMBL/GenBank/DDBJ databases">
        <title>Cohnella phylogeny.</title>
        <authorList>
            <person name="Dunlap C."/>
        </authorList>
    </citation>
    <scope>NUCLEOTIDE SEQUENCE [LARGE SCALE GENOMIC DNA]</scope>
    <source>
        <strain evidence="8 9">DSM 28246</strain>
    </source>
</reference>
<feature type="domain" description="GH18" evidence="7">
    <location>
        <begin position="224"/>
        <end position="532"/>
    </location>
</feature>
<feature type="signal peptide" evidence="5">
    <location>
        <begin position="1"/>
        <end position="30"/>
    </location>
</feature>
<keyword evidence="5" id="KW-0732">Signal</keyword>
<dbReference type="Gene3D" id="3.20.20.80">
    <property type="entry name" value="Glycosidases"/>
    <property type="match status" value="1"/>
</dbReference>
<evidence type="ECO:0000259" key="7">
    <source>
        <dbReference type="PROSITE" id="PS51910"/>
    </source>
</evidence>
<comment type="caution">
    <text evidence="8">The sequence shown here is derived from an EMBL/GenBank/DDBJ whole genome shotgun (WGS) entry which is preliminary data.</text>
</comment>